<reference evidence="2" key="1">
    <citation type="journal article" date="2019" name="Int. J. Syst. Evol. Microbiol.">
        <title>The Global Catalogue of Microorganisms (GCM) 10K type strain sequencing project: providing services to taxonomists for standard genome sequencing and annotation.</title>
        <authorList>
            <consortium name="The Broad Institute Genomics Platform"/>
            <consortium name="The Broad Institute Genome Sequencing Center for Infectious Disease"/>
            <person name="Wu L."/>
            <person name="Ma J."/>
        </authorList>
    </citation>
    <scope>NUCLEOTIDE SEQUENCE [LARGE SCALE GENOMIC DNA]</scope>
    <source>
        <strain evidence="2">JCM 32206</strain>
    </source>
</reference>
<dbReference type="RefSeq" id="WP_345349128.1">
    <property type="nucleotide sequence ID" value="NZ_BAABFB010000062.1"/>
</dbReference>
<accession>A0ABP8PFE1</accession>
<sequence length="227" mass="24487">MKALRVDVDGAVDLIDLTEGPTGTVPADLRKAIGVGGVEAVPLGEIGRITTTAEYPERTLYMWVDENGALGATGLQVNLLVNGLLSILGGRLAQNIYGPVVFTEANRETGETVCLQEVTSRLLQGILFRLTIDNLDVLAGVNRTRRYTAVAFVDAPRNGVEILDTSIDDDVRRLGFHDFEGSCMTPAVADEVLAENGWERSGPWGDAEWLYDGESAEGQLSAPIRKK</sequence>
<proteinExistence type="predicted"/>
<keyword evidence="2" id="KW-1185">Reference proteome</keyword>
<dbReference type="EMBL" id="BAABFB010000062">
    <property type="protein sequence ID" value="GAA4485285.1"/>
    <property type="molecule type" value="Genomic_DNA"/>
</dbReference>
<protein>
    <submittedName>
        <fullName evidence="1">Uncharacterized protein</fullName>
    </submittedName>
</protein>
<evidence type="ECO:0000313" key="1">
    <source>
        <dbReference type="EMBL" id="GAA4485285.1"/>
    </source>
</evidence>
<organism evidence="1 2">
    <name type="scientific">Rhodococcus olei</name>
    <dbReference type="NCBI Taxonomy" id="2161675"/>
    <lineage>
        <taxon>Bacteria</taxon>
        <taxon>Bacillati</taxon>
        <taxon>Actinomycetota</taxon>
        <taxon>Actinomycetes</taxon>
        <taxon>Mycobacteriales</taxon>
        <taxon>Nocardiaceae</taxon>
        <taxon>Rhodococcus</taxon>
    </lineage>
</organism>
<comment type="caution">
    <text evidence="1">The sequence shown here is derived from an EMBL/GenBank/DDBJ whole genome shotgun (WGS) entry which is preliminary data.</text>
</comment>
<evidence type="ECO:0000313" key="2">
    <source>
        <dbReference type="Proteomes" id="UP001501183"/>
    </source>
</evidence>
<gene>
    <name evidence="1" type="ORF">GCM10023094_39890</name>
</gene>
<name>A0ABP8PFE1_9NOCA</name>
<dbReference type="Proteomes" id="UP001501183">
    <property type="component" value="Unassembled WGS sequence"/>
</dbReference>